<dbReference type="InterPro" id="IPR029063">
    <property type="entry name" value="SAM-dependent_MTases_sf"/>
</dbReference>
<evidence type="ECO:0000256" key="4">
    <source>
        <dbReference type="ARBA" id="ARBA00022603"/>
    </source>
</evidence>
<dbReference type="EMBL" id="SNYN01000011">
    <property type="protein sequence ID" value="TDQ51412.1"/>
    <property type="molecule type" value="Genomic_DNA"/>
</dbReference>
<organism evidence="15 16">
    <name type="scientific">Actinorugispora endophytica</name>
    <dbReference type="NCBI Taxonomy" id="1605990"/>
    <lineage>
        <taxon>Bacteria</taxon>
        <taxon>Bacillati</taxon>
        <taxon>Actinomycetota</taxon>
        <taxon>Actinomycetes</taxon>
        <taxon>Streptosporangiales</taxon>
        <taxon>Nocardiopsidaceae</taxon>
        <taxon>Actinorugispora</taxon>
    </lineage>
</organism>
<dbReference type="PANTHER" id="PTHR21404:SF3">
    <property type="entry name" value="SMALL RNA 2'-O-METHYLTRANSFERASE"/>
    <property type="match status" value="1"/>
</dbReference>
<dbReference type="CDD" id="cd02440">
    <property type="entry name" value="AdoMet_MTases"/>
    <property type="match status" value="1"/>
</dbReference>
<dbReference type="EC" id="2.1.1.386" evidence="11"/>
<evidence type="ECO:0000313" key="15">
    <source>
        <dbReference type="EMBL" id="TDQ51412.1"/>
    </source>
</evidence>
<feature type="domain" description="Methyltransferase type 12" evidence="13">
    <location>
        <begin position="286"/>
        <end position="375"/>
    </location>
</feature>
<evidence type="ECO:0000259" key="13">
    <source>
        <dbReference type="Pfam" id="PF08242"/>
    </source>
</evidence>
<accession>A0A4R6UVX0</accession>
<evidence type="ECO:0000256" key="7">
    <source>
        <dbReference type="ARBA" id="ARBA00022723"/>
    </source>
</evidence>
<protein>
    <recommendedName>
        <fullName evidence="3">Small RNA 2'-O-methyltransferase</fullName>
        <ecNumber evidence="11">2.1.1.386</ecNumber>
    </recommendedName>
</protein>
<comment type="cofactor">
    <cofactor evidence="1">
        <name>Mg(2+)</name>
        <dbReference type="ChEBI" id="CHEBI:18420"/>
    </cofactor>
</comment>
<reference evidence="15 16" key="1">
    <citation type="submission" date="2019-03" db="EMBL/GenBank/DDBJ databases">
        <title>Genomic Encyclopedia of Type Strains, Phase IV (KMG-IV): sequencing the most valuable type-strain genomes for metagenomic binning, comparative biology and taxonomic classification.</title>
        <authorList>
            <person name="Goeker M."/>
        </authorList>
    </citation>
    <scope>NUCLEOTIDE SEQUENCE [LARGE SCALE GENOMIC DNA]</scope>
    <source>
        <strain evidence="15 16">DSM 46770</strain>
    </source>
</reference>
<dbReference type="InterPro" id="IPR026610">
    <property type="entry name" value="Hen1"/>
</dbReference>
<keyword evidence="9" id="KW-0694">RNA-binding</keyword>
<dbReference type="OrthoDB" id="626362at2"/>
<dbReference type="Proteomes" id="UP000295281">
    <property type="component" value="Unassembled WGS sequence"/>
</dbReference>
<dbReference type="InterPro" id="IPR024740">
    <property type="entry name" value="Hen1_N"/>
</dbReference>
<keyword evidence="6" id="KW-0949">S-adenosyl-L-methionine</keyword>
<evidence type="ECO:0000256" key="1">
    <source>
        <dbReference type="ARBA" id="ARBA00001946"/>
    </source>
</evidence>
<dbReference type="RefSeq" id="WP_133742085.1">
    <property type="nucleotide sequence ID" value="NZ_SNYN01000011.1"/>
</dbReference>
<feature type="domain" description="Hen1 N-terminal" evidence="14">
    <location>
        <begin position="1"/>
        <end position="242"/>
    </location>
</feature>
<keyword evidence="4 15" id="KW-0489">Methyltransferase</keyword>
<evidence type="ECO:0000259" key="14">
    <source>
        <dbReference type="Pfam" id="PF12623"/>
    </source>
</evidence>
<dbReference type="GO" id="GO:0001510">
    <property type="term" value="P:RNA methylation"/>
    <property type="evidence" value="ECO:0007669"/>
    <property type="project" value="InterPro"/>
</dbReference>
<evidence type="ECO:0000256" key="6">
    <source>
        <dbReference type="ARBA" id="ARBA00022691"/>
    </source>
</evidence>
<keyword evidence="5 15" id="KW-0808">Transferase</keyword>
<dbReference type="InterPro" id="IPR024026">
    <property type="entry name" value="3'-RNA_MeTfrase_Hen1_bac"/>
</dbReference>
<keyword evidence="16" id="KW-1185">Reference proteome</keyword>
<keyword evidence="7" id="KW-0479">Metal-binding</keyword>
<dbReference type="Gene3D" id="3.40.50.150">
    <property type="entry name" value="Vaccinia Virus protein VP39"/>
    <property type="match status" value="1"/>
</dbReference>
<dbReference type="GO" id="GO:0090486">
    <property type="term" value="F:small RNA 2'-O-methyltransferase activity"/>
    <property type="evidence" value="ECO:0007669"/>
    <property type="project" value="UniProtKB-EC"/>
</dbReference>
<evidence type="ECO:0000256" key="2">
    <source>
        <dbReference type="ARBA" id="ARBA00009026"/>
    </source>
</evidence>
<dbReference type="InterPro" id="IPR038546">
    <property type="entry name" value="Hen1_N_sf"/>
</dbReference>
<evidence type="ECO:0000313" key="16">
    <source>
        <dbReference type="Proteomes" id="UP000295281"/>
    </source>
</evidence>
<evidence type="ECO:0000256" key="12">
    <source>
        <dbReference type="ARBA" id="ARBA00048418"/>
    </source>
</evidence>
<evidence type="ECO:0000256" key="9">
    <source>
        <dbReference type="ARBA" id="ARBA00022884"/>
    </source>
</evidence>
<comment type="catalytic activity">
    <reaction evidence="12">
        <text>small RNA 3'-end nucleotide + S-adenosyl-L-methionine = small RNA 3'-end 2'-O-methylnucleotide + S-adenosyl-L-homocysteine + H(+)</text>
        <dbReference type="Rhea" id="RHEA:37887"/>
        <dbReference type="Rhea" id="RHEA-COMP:10415"/>
        <dbReference type="Rhea" id="RHEA-COMP:10416"/>
        <dbReference type="ChEBI" id="CHEBI:15378"/>
        <dbReference type="ChEBI" id="CHEBI:57856"/>
        <dbReference type="ChEBI" id="CHEBI:59789"/>
        <dbReference type="ChEBI" id="CHEBI:74896"/>
        <dbReference type="ChEBI" id="CHEBI:74898"/>
        <dbReference type="EC" id="2.1.1.386"/>
    </reaction>
</comment>
<dbReference type="InterPro" id="IPR013217">
    <property type="entry name" value="Methyltransf_12"/>
</dbReference>
<dbReference type="PANTHER" id="PTHR21404">
    <property type="entry name" value="HEN1"/>
    <property type="match status" value="1"/>
</dbReference>
<gene>
    <name evidence="15" type="ORF">EV190_11116</name>
</gene>
<dbReference type="NCBIfam" id="TIGR04074">
    <property type="entry name" value="bacter_Hen1"/>
    <property type="match status" value="1"/>
</dbReference>
<keyword evidence="8" id="KW-0460">Magnesium</keyword>
<evidence type="ECO:0000256" key="3">
    <source>
        <dbReference type="ARBA" id="ARBA00021330"/>
    </source>
</evidence>
<evidence type="ECO:0000256" key="11">
    <source>
        <dbReference type="ARBA" id="ARBA00035025"/>
    </source>
</evidence>
<name>A0A4R6UVX0_9ACTN</name>
<evidence type="ECO:0000256" key="10">
    <source>
        <dbReference type="ARBA" id="ARBA00023158"/>
    </source>
</evidence>
<evidence type="ECO:0000256" key="5">
    <source>
        <dbReference type="ARBA" id="ARBA00022679"/>
    </source>
</evidence>
<comment type="similarity">
    <text evidence="2">Belongs to the methyltransferase superfamily. HEN1 family.</text>
</comment>
<comment type="caution">
    <text evidence="15">The sequence shown here is derived from an EMBL/GenBank/DDBJ whole genome shotgun (WGS) entry which is preliminary data.</text>
</comment>
<evidence type="ECO:0000256" key="8">
    <source>
        <dbReference type="ARBA" id="ARBA00022842"/>
    </source>
</evidence>
<sequence length="461" mass="50035">MLLTISTTHRPADDLGFLLHSRPDRVRRFEQPYGAAHVFYPEAGPERCTAALLLEVDPHALRRARNGRTPDFALAQYVNDRPYAASSLFAVALGDVFRAALRGRCEARPELADTPLPLVLGLPAVPCRGGPDLARRLFEPLGWAVRAEPVPLDPGLPGWGDSRYVALTLSGELRLADALGDLCLLLPVLDDAGHYRLESGEADELLRAGGSRLAAHPLRDLVTSRYLSWGRGPARTAVERLAEVEGAGEGAGGLAEEDAGRGPALAEQRTGAVLSVLRAEGVRDVIDLGCGSGGLLERLLDETALDRVTGVDVSADAVGRARRRLRADGTPGSRRRRLDLFEGSVLYRDARFAGYDAAVLAEVVEHIDPARLPAMERVVFGDAAPRLVVVTTPNAEYGVRCEERRPGGPRRADRRFEWTRAEFRAWADAVAETYGYRVRYLPVGPEDPVLGPTTQMGVLTR</sequence>
<dbReference type="GO" id="GO:0031047">
    <property type="term" value="P:regulatory ncRNA-mediated gene silencing"/>
    <property type="evidence" value="ECO:0007669"/>
    <property type="project" value="UniProtKB-KW"/>
</dbReference>
<dbReference type="Pfam" id="PF08242">
    <property type="entry name" value="Methyltransf_12"/>
    <property type="match status" value="1"/>
</dbReference>
<dbReference type="GO" id="GO:0046872">
    <property type="term" value="F:metal ion binding"/>
    <property type="evidence" value="ECO:0007669"/>
    <property type="project" value="UniProtKB-KW"/>
</dbReference>
<keyword evidence="10" id="KW-0943">RNA-mediated gene silencing</keyword>
<dbReference type="SUPFAM" id="SSF53335">
    <property type="entry name" value="S-adenosyl-L-methionine-dependent methyltransferases"/>
    <property type="match status" value="1"/>
</dbReference>
<proteinExistence type="inferred from homology"/>
<dbReference type="Gene3D" id="3.30.1610.20">
    <property type="entry name" value="Hen1, N-terminal domain"/>
    <property type="match status" value="1"/>
</dbReference>
<dbReference type="AlphaFoldDB" id="A0A4R6UVX0"/>
<dbReference type="GO" id="GO:0003723">
    <property type="term" value="F:RNA binding"/>
    <property type="evidence" value="ECO:0007669"/>
    <property type="project" value="UniProtKB-KW"/>
</dbReference>
<dbReference type="Pfam" id="PF12623">
    <property type="entry name" value="Hen1_L"/>
    <property type="match status" value="1"/>
</dbReference>